<keyword evidence="5 8" id="KW-0812">Transmembrane</keyword>
<evidence type="ECO:0000256" key="6">
    <source>
        <dbReference type="ARBA" id="ARBA00022989"/>
    </source>
</evidence>
<keyword evidence="7 8" id="KW-0472">Membrane</keyword>
<keyword evidence="10" id="KW-1185">Reference proteome</keyword>
<comment type="subcellular location">
    <subcellularLocation>
        <location evidence="1">Cell membrane</location>
        <topology evidence="1">Multi-pass membrane protein</topology>
    </subcellularLocation>
</comment>
<reference evidence="10" key="1">
    <citation type="submission" date="2023-07" db="EMBL/GenBank/DDBJ databases">
        <title>Novel Mycoplasma species identified in domestic and wild animals.</title>
        <authorList>
            <person name="Volokhov D.V."/>
            <person name="Furtak V.A."/>
            <person name="Zagorodnyaya T.A."/>
        </authorList>
    </citation>
    <scope>NUCLEOTIDE SEQUENCE [LARGE SCALE GENOMIC DNA]</scope>
    <source>
        <strain evidence="10">92-19</strain>
    </source>
</reference>
<feature type="transmembrane region" description="Helical" evidence="8">
    <location>
        <begin position="74"/>
        <end position="100"/>
    </location>
</feature>
<dbReference type="Pfam" id="PF12822">
    <property type="entry name" value="ECF_trnsprt"/>
    <property type="match status" value="1"/>
</dbReference>
<evidence type="ECO:0000256" key="5">
    <source>
        <dbReference type="ARBA" id="ARBA00022692"/>
    </source>
</evidence>
<feature type="transmembrane region" description="Helical" evidence="8">
    <location>
        <begin position="127"/>
        <end position="148"/>
    </location>
</feature>
<evidence type="ECO:0000313" key="10">
    <source>
        <dbReference type="Proteomes" id="UP001209076"/>
    </source>
</evidence>
<keyword evidence="3" id="KW-0813">Transport</keyword>
<keyword evidence="6 8" id="KW-1133">Transmembrane helix</keyword>
<comment type="caution">
    <text evidence="9">The sequence shown here is derived from an EMBL/GenBank/DDBJ whole genome shotgun (WGS) entry which is preliminary data.</text>
</comment>
<keyword evidence="4" id="KW-1003">Cell membrane</keyword>
<gene>
    <name evidence="9" type="ORF">N7603_06845</name>
</gene>
<feature type="transmembrane region" description="Helical" evidence="8">
    <location>
        <begin position="42"/>
        <end position="62"/>
    </location>
</feature>
<feature type="transmembrane region" description="Helical" evidence="8">
    <location>
        <begin position="12"/>
        <end position="30"/>
    </location>
</feature>
<organism evidence="9 10">
    <name type="scientific">Paracholeplasma vituli</name>
    <dbReference type="NCBI Taxonomy" id="69473"/>
    <lineage>
        <taxon>Bacteria</taxon>
        <taxon>Bacillati</taxon>
        <taxon>Mycoplasmatota</taxon>
        <taxon>Mollicutes</taxon>
        <taxon>Acholeplasmatales</taxon>
        <taxon>Acholeplasmataceae</taxon>
        <taxon>Paracholeplasma</taxon>
    </lineage>
</organism>
<dbReference type="Proteomes" id="UP001209076">
    <property type="component" value="Unassembled WGS sequence"/>
</dbReference>
<accession>A0ABT2PWN7</accession>
<evidence type="ECO:0000256" key="4">
    <source>
        <dbReference type="ARBA" id="ARBA00022475"/>
    </source>
</evidence>
<evidence type="ECO:0008006" key="11">
    <source>
        <dbReference type="Google" id="ProtNLM"/>
    </source>
</evidence>
<evidence type="ECO:0000256" key="8">
    <source>
        <dbReference type="SAM" id="Phobius"/>
    </source>
</evidence>
<evidence type="ECO:0000256" key="2">
    <source>
        <dbReference type="ARBA" id="ARBA00005540"/>
    </source>
</evidence>
<feature type="transmembrane region" description="Helical" evidence="8">
    <location>
        <begin position="160"/>
        <end position="178"/>
    </location>
</feature>
<sequence>MRTNYSIKKLIFIASLAAISVVFGLIEIPLGLPWLKLDVSELAILVAAVVIGYKGAFTLVLIRGLFRQLFQGHLFMPTELVGEAIAMIASTVILLSYYFISKVLKTYRKPLILEAVVDPQPLSKKEVIGVIGGITVLLTVVLITLNIFILTPIFLSTYDAMFGLFGFERFYITVFPLLNDPGMANIFGVDLSNWSLYLTYIISNYAVLNLAKGFITSVLFLTIKSTLEKVEL</sequence>
<dbReference type="PANTHER" id="PTHR38438:SF1">
    <property type="entry name" value="RIBOFLAVIN TRANSPORTER RIBU"/>
    <property type="match status" value="1"/>
</dbReference>
<evidence type="ECO:0000256" key="7">
    <source>
        <dbReference type="ARBA" id="ARBA00023136"/>
    </source>
</evidence>
<dbReference type="InterPro" id="IPR024529">
    <property type="entry name" value="ECF_trnsprt_substrate-spec"/>
</dbReference>
<proteinExistence type="inferred from homology"/>
<feature type="transmembrane region" description="Helical" evidence="8">
    <location>
        <begin position="198"/>
        <end position="223"/>
    </location>
</feature>
<name>A0ABT2PWN7_9MOLU</name>
<evidence type="ECO:0000256" key="1">
    <source>
        <dbReference type="ARBA" id="ARBA00004651"/>
    </source>
</evidence>
<evidence type="ECO:0000256" key="3">
    <source>
        <dbReference type="ARBA" id="ARBA00022448"/>
    </source>
</evidence>
<dbReference type="EMBL" id="JAOEGN010000013">
    <property type="protein sequence ID" value="MCU0105370.1"/>
    <property type="molecule type" value="Genomic_DNA"/>
</dbReference>
<dbReference type="PANTHER" id="PTHR38438">
    <property type="entry name" value="RIBOFLAVIN TRANSPORTER RIBU"/>
    <property type="match status" value="1"/>
</dbReference>
<dbReference type="InterPro" id="IPR025720">
    <property type="entry name" value="RibU"/>
</dbReference>
<dbReference type="RefSeq" id="WP_262096675.1">
    <property type="nucleotide sequence ID" value="NZ_JAOEGN010000013.1"/>
</dbReference>
<protein>
    <recommendedName>
        <fullName evidence="11">ECF transporter S component</fullName>
    </recommendedName>
</protein>
<comment type="similarity">
    <text evidence="2">Belongs to the prokaryotic riboflavin transporter (P-RFT) (TC 2.A.87) family.</text>
</comment>
<dbReference type="Gene3D" id="1.10.1760.20">
    <property type="match status" value="1"/>
</dbReference>
<evidence type="ECO:0000313" key="9">
    <source>
        <dbReference type="EMBL" id="MCU0105370.1"/>
    </source>
</evidence>